<evidence type="ECO:0000313" key="1">
    <source>
        <dbReference type="EMBL" id="KDD70735.1"/>
    </source>
</evidence>
<comment type="caution">
    <text evidence="1">The sequence shown here is derived from an EMBL/GenBank/DDBJ whole genome shotgun (WGS) entry which is preliminary data.</text>
</comment>
<dbReference type="RefSeq" id="WP_033054926.1">
    <property type="nucleotide sequence ID" value="NZ_AZQQ01000061.1"/>
</dbReference>
<name>A0A059L9G4_9PSED</name>
<gene>
    <name evidence="1" type="ORF">V466_04235</name>
</gene>
<protein>
    <submittedName>
        <fullName evidence="1">Uncharacterized protein</fullName>
    </submittedName>
</protein>
<reference evidence="1 2" key="1">
    <citation type="submission" date="2013-12" db="EMBL/GenBank/DDBJ databases">
        <authorList>
            <person name="Formusa P.A."/>
            <person name="Habash M."/>
            <person name="Lee H."/>
            <person name="Trevors J.T."/>
        </authorList>
    </citation>
    <scope>NUCLEOTIDE SEQUENCE [LARGE SCALE GENOMIC DNA]</scope>
    <source>
        <strain evidence="1 2">PD30</strain>
    </source>
</reference>
<evidence type="ECO:0000313" key="2">
    <source>
        <dbReference type="Proteomes" id="UP000026739"/>
    </source>
</evidence>
<dbReference type="EMBL" id="AZQQ01000061">
    <property type="protein sequence ID" value="KDD70735.1"/>
    <property type="molecule type" value="Genomic_DNA"/>
</dbReference>
<dbReference type="Proteomes" id="UP000026739">
    <property type="component" value="Unassembled WGS sequence"/>
</dbReference>
<organism evidence="1 2">
    <name type="scientific">Pseudomonas mandelii PD30</name>
    <dbReference type="NCBI Taxonomy" id="1419583"/>
    <lineage>
        <taxon>Bacteria</taxon>
        <taxon>Pseudomonadati</taxon>
        <taxon>Pseudomonadota</taxon>
        <taxon>Gammaproteobacteria</taxon>
        <taxon>Pseudomonadales</taxon>
        <taxon>Pseudomonadaceae</taxon>
        <taxon>Pseudomonas</taxon>
    </lineage>
</organism>
<dbReference type="AlphaFoldDB" id="A0A059L9G4"/>
<accession>A0A059L9G4</accession>
<sequence>MDIQSAALNELFVLYPVIIQGWISPVLPAGTADGGIPKSLYDGVLTELECLIDPWTEVQSWTLAVDDRVDLYVNDAATPVHGKTINPGEENLRIRLNVPHGQLQDGVNTLHYIVTRPGGNGAEKSRVLEVLYHLRAPGEPAPAGMRLQIPTAVRDQGVDAEQAAQGVVFGFDYTNRRAYDRIRLTLRPPRVKEAPDGKLDPIAAKDRLTVVVPHYTGMLATDKLSVTWAGTVGGGSQHYRRSVVWLGSVVGRADLHLDERESREAGNAGPGR</sequence>
<proteinExistence type="predicted"/>